<dbReference type="PANTHER" id="PTHR12849">
    <property type="entry name" value="RNA LARIAT DEBRANCHING ENZYME"/>
    <property type="match status" value="1"/>
</dbReference>
<feature type="domain" description="Lariat debranching enzyme C-terminal" evidence="14">
    <location>
        <begin position="235"/>
        <end position="372"/>
    </location>
</feature>
<keyword evidence="11" id="KW-0464">Manganese</keyword>
<proteinExistence type="inferred from homology"/>
<name>A0AAN9GNI8_9CAEN</name>
<keyword evidence="9" id="KW-0862">Zinc</keyword>
<dbReference type="EMBL" id="JBAMIC010000002">
    <property type="protein sequence ID" value="KAK7113105.1"/>
    <property type="molecule type" value="Genomic_DNA"/>
</dbReference>
<comment type="similarity">
    <text evidence="5">Belongs to the lariat debranching enzyme family.</text>
</comment>
<feature type="compositionally biased region" description="Low complexity" evidence="13">
    <location>
        <begin position="580"/>
        <end position="590"/>
    </location>
</feature>
<comment type="subcellular location">
    <subcellularLocation>
        <location evidence="4">Nucleus</location>
    </subcellularLocation>
</comment>
<keyword evidence="16" id="KW-1185">Reference proteome</keyword>
<keyword evidence="8" id="KW-0378">Hydrolase</keyword>
<evidence type="ECO:0000256" key="3">
    <source>
        <dbReference type="ARBA" id="ARBA00001954"/>
    </source>
</evidence>
<comment type="caution">
    <text evidence="15">The sequence shown here is derived from an EMBL/GenBank/DDBJ whole genome shotgun (WGS) entry which is preliminary data.</text>
</comment>
<dbReference type="SUPFAM" id="SSF56300">
    <property type="entry name" value="Metallo-dependent phosphatases"/>
    <property type="match status" value="1"/>
</dbReference>
<evidence type="ECO:0000256" key="10">
    <source>
        <dbReference type="ARBA" id="ARBA00023004"/>
    </source>
</evidence>
<dbReference type="InterPro" id="IPR004843">
    <property type="entry name" value="Calcineurin-like_PHP"/>
</dbReference>
<dbReference type="AlphaFoldDB" id="A0AAN9GNI8"/>
<evidence type="ECO:0000256" key="13">
    <source>
        <dbReference type="SAM" id="MobiDB-lite"/>
    </source>
</evidence>
<dbReference type="FunFam" id="3.60.21.10:FF:000035">
    <property type="entry name" value="Lariat debranching enzyme"/>
    <property type="match status" value="1"/>
</dbReference>
<dbReference type="InterPro" id="IPR029052">
    <property type="entry name" value="Metallo-depent_PP-like"/>
</dbReference>
<keyword evidence="6" id="KW-0507">mRNA processing</keyword>
<feature type="compositionally biased region" description="Acidic residues" evidence="13">
    <location>
        <begin position="391"/>
        <end position="409"/>
    </location>
</feature>
<evidence type="ECO:0000256" key="1">
    <source>
        <dbReference type="ARBA" id="ARBA00001936"/>
    </source>
</evidence>
<dbReference type="PANTHER" id="PTHR12849:SF0">
    <property type="entry name" value="LARIAT DEBRANCHING ENZYME"/>
    <property type="match status" value="1"/>
</dbReference>
<dbReference type="InterPro" id="IPR041816">
    <property type="entry name" value="Dbr1_N"/>
</dbReference>
<comment type="cofactor">
    <cofactor evidence="1">
        <name>Mn(2+)</name>
        <dbReference type="ChEBI" id="CHEBI:29035"/>
    </cofactor>
</comment>
<feature type="compositionally biased region" description="Polar residues" evidence="13">
    <location>
        <begin position="615"/>
        <end position="626"/>
    </location>
</feature>
<dbReference type="Gene3D" id="3.60.21.10">
    <property type="match status" value="1"/>
</dbReference>
<evidence type="ECO:0000259" key="14">
    <source>
        <dbReference type="SMART" id="SM01124"/>
    </source>
</evidence>
<protein>
    <recommendedName>
        <fullName evidence="14">Lariat debranching enzyme C-terminal domain-containing protein</fullName>
    </recommendedName>
</protein>
<dbReference type="Pfam" id="PF00149">
    <property type="entry name" value="Metallophos"/>
    <property type="match status" value="1"/>
</dbReference>
<evidence type="ECO:0000256" key="9">
    <source>
        <dbReference type="ARBA" id="ARBA00022833"/>
    </source>
</evidence>
<evidence type="ECO:0000313" key="15">
    <source>
        <dbReference type="EMBL" id="KAK7113105.1"/>
    </source>
</evidence>
<feature type="compositionally biased region" description="Basic and acidic residues" evidence="13">
    <location>
        <begin position="485"/>
        <end position="498"/>
    </location>
</feature>
<keyword evidence="10" id="KW-0408">Iron</keyword>
<dbReference type="InterPro" id="IPR007708">
    <property type="entry name" value="DBR1_C"/>
</dbReference>
<dbReference type="GO" id="GO:0005634">
    <property type="term" value="C:nucleus"/>
    <property type="evidence" value="ECO:0007669"/>
    <property type="project" value="UniProtKB-SubCell"/>
</dbReference>
<evidence type="ECO:0000256" key="4">
    <source>
        <dbReference type="ARBA" id="ARBA00004123"/>
    </source>
</evidence>
<feature type="compositionally biased region" description="Polar residues" evidence="13">
    <location>
        <begin position="468"/>
        <end position="484"/>
    </location>
</feature>
<dbReference type="SMART" id="SM01124">
    <property type="entry name" value="DBR1"/>
    <property type="match status" value="1"/>
</dbReference>
<evidence type="ECO:0000256" key="8">
    <source>
        <dbReference type="ARBA" id="ARBA00022801"/>
    </source>
</evidence>
<gene>
    <name evidence="15" type="ORF">V1264_012454</name>
</gene>
<evidence type="ECO:0000256" key="2">
    <source>
        <dbReference type="ARBA" id="ARBA00001947"/>
    </source>
</evidence>
<dbReference type="GO" id="GO:0008419">
    <property type="term" value="F:RNA lariat debranching enzyme activity"/>
    <property type="evidence" value="ECO:0007669"/>
    <property type="project" value="UniProtKB-ARBA"/>
</dbReference>
<accession>A0AAN9GNI8</accession>
<evidence type="ECO:0000256" key="11">
    <source>
        <dbReference type="ARBA" id="ARBA00023211"/>
    </source>
</evidence>
<reference evidence="15 16" key="1">
    <citation type="submission" date="2024-02" db="EMBL/GenBank/DDBJ databases">
        <title>Chromosome-scale genome assembly of the rough periwinkle Littorina saxatilis.</title>
        <authorList>
            <person name="De Jode A."/>
            <person name="Faria R."/>
            <person name="Formenti G."/>
            <person name="Sims Y."/>
            <person name="Smith T.P."/>
            <person name="Tracey A."/>
            <person name="Wood J.M.D."/>
            <person name="Zagrodzka Z.B."/>
            <person name="Johannesson K."/>
            <person name="Butlin R.K."/>
            <person name="Leder E.H."/>
        </authorList>
    </citation>
    <scope>NUCLEOTIDE SEQUENCE [LARGE SCALE GENOMIC DNA]</scope>
    <source>
        <strain evidence="15">Snail1</strain>
        <tissue evidence="15">Muscle</tissue>
    </source>
</reference>
<evidence type="ECO:0000313" key="16">
    <source>
        <dbReference type="Proteomes" id="UP001374579"/>
    </source>
</evidence>
<dbReference type="Proteomes" id="UP001374579">
    <property type="component" value="Unassembled WGS sequence"/>
</dbReference>
<organism evidence="15 16">
    <name type="scientific">Littorina saxatilis</name>
    <dbReference type="NCBI Taxonomy" id="31220"/>
    <lineage>
        <taxon>Eukaryota</taxon>
        <taxon>Metazoa</taxon>
        <taxon>Spiralia</taxon>
        <taxon>Lophotrochozoa</taxon>
        <taxon>Mollusca</taxon>
        <taxon>Gastropoda</taxon>
        <taxon>Caenogastropoda</taxon>
        <taxon>Littorinimorpha</taxon>
        <taxon>Littorinoidea</taxon>
        <taxon>Littorinidae</taxon>
        <taxon>Littorina</taxon>
    </lineage>
</organism>
<feature type="compositionally biased region" description="Polar residues" evidence="13">
    <location>
        <begin position="416"/>
        <end position="426"/>
    </location>
</feature>
<dbReference type="Pfam" id="PF05011">
    <property type="entry name" value="DBR1"/>
    <property type="match status" value="1"/>
</dbReference>
<comment type="cofactor">
    <cofactor evidence="3">
        <name>Fe(2+)</name>
        <dbReference type="ChEBI" id="CHEBI:29033"/>
    </cofactor>
</comment>
<evidence type="ECO:0000256" key="6">
    <source>
        <dbReference type="ARBA" id="ARBA00022664"/>
    </source>
</evidence>
<evidence type="ECO:0000256" key="5">
    <source>
        <dbReference type="ARBA" id="ARBA00006045"/>
    </source>
</evidence>
<evidence type="ECO:0000256" key="12">
    <source>
        <dbReference type="ARBA" id="ARBA00023242"/>
    </source>
</evidence>
<keyword evidence="12" id="KW-0539">Nucleus</keyword>
<dbReference type="GO" id="GO:0000398">
    <property type="term" value="P:mRNA splicing, via spliceosome"/>
    <property type="evidence" value="ECO:0007669"/>
    <property type="project" value="TreeGrafter"/>
</dbReference>
<dbReference type="GO" id="GO:0046872">
    <property type="term" value="F:metal ion binding"/>
    <property type="evidence" value="ECO:0007669"/>
    <property type="project" value="UniProtKB-KW"/>
</dbReference>
<feature type="region of interest" description="Disordered" evidence="13">
    <location>
        <begin position="468"/>
        <end position="626"/>
    </location>
</feature>
<evidence type="ECO:0000256" key="7">
    <source>
        <dbReference type="ARBA" id="ARBA00022723"/>
    </source>
</evidence>
<comment type="cofactor">
    <cofactor evidence="2">
        <name>Zn(2+)</name>
        <dbReference type="ChEBI" id="CHEBI:29105"/>
    </cofactor>
</comment>
<keyword evidence="7" id="KW-0479">Metal-binding</keyword>
<sequence>MKVAVEGCCHGELDKIYETLQFLEQTNKIKVDVLLICGDFQAVRNRDDLKAMAVPQKYQKLNTFYKYYSGEKVAPVLTIFIGGNHEASNYMQELPYGGWVAKNIYYMGYANVIQVGGLRIGGLSGIFKGKDYNKGHHECPPYTEDTKRSVYHIRSLEVFRLKQLTRPLDIILSHDWPTNVARYGNLTQLFNKKPFLKEEILNGSLGSPPAAEVLHKLQPSYWFSAHLHVKYAATVEHSPGKCTQFLSLDKCLPRRKFLQVIDIPDREAGPVKIKLDPEWLCVLKMTNHLLNLERFGAYMPGPGGSDRFNFEVSDKDMEEIQKVFGGDLTLPENFERTAPTLQESNSKPPSAMVLVNPQTTLLCTMLDLTDPNSVHLGLSTHDTNAKQVQANEEEVDIGSDDDDSDDDAPSDINSSLDTSNINSSLDVSDSFFRPRRKNLASQFSAGDGTPPVRVDDDDEEFKAILAAQRQNSQQGADTSVQTDKPGTDKNLLSEKIENSGDEMADIMAAQKRQQEGDSDSENFQKLTVDSASSHEKSSSDIDSTSQDSQEEGDRSGSKNDSPLKSVTDCVEVSTDSDRLSTGSGFSSPSSIKRKSPDAISSSPSSGRKLKRRNESLYTPNETDVST</sequence>
<feature type="region of interest" description="Disordered" evidence="13">
    <location>
        <begin position="383"/>
        <end position="426"/>
    </location>
</feature>
<dbReference type="CDD" id="cd00844">
    <property type="entry name" value="MPP_Dbr1_N"/>
    <property type="match status" value="1"/>
</dbReference>